<evidence type="ECO:0000313" key="4">
    <source>
        <dbReference type="EMBL" id="CRY97937.1"/>
    </source>
</evidence>
<protein>
    <recommendedName>
        <fullName evidence="3">Transposase IS4-like domain-containing protein</fullName>
    </recommendedName>
</protein>
<feature type="domain" description="Transposase IS4-like" evidence="3">
    <location>
        <begin position="117"/>
        <end position="256"/>
    </location>
</feature>
<feature type="transmembrane region" description="Helical" evidence="2">
    <location>
        <begin position="239"/>
        <end position="260"/>
    </location>
</feature>
<dbReference type="Pfam" id="PF01609">
    <property type="entry name" value="DDE_Tnp_1"/>
    <property type="match status" value="1"/>
</dbReference>
<proteinExistence type="predicted"/>
<dbReference type="InterPro" id="IPR002559">
    <property type="entry name" value="Transposase_11"/>
</dbReference>
<keyword evidence="4" id="KW-0614">Plasmid</keyword>
<dbReference type="GO" id="GO:0003677">
    <property type="term" value="F:DNA binding"/>
    <property type="evidence" value="ECO:0007669"/>
    <property type="project" value="InterPro"/>
</dbReference>
<dbReference type="PANTHER" id="PTHR30007:SF0">
    <property type="entry name" value="TRANSPOSASE"/>
    <property type="match status" value="1"/>
</dbReference>
<organism evidence="4">
    <name type="scientific">uncultured prokaryote</name>
    <dbReference type="NCBI Taxonomy" id="198431"/>
    <lineage>
        <taxon>unclassified sequences</taxon>
        <taxon>environmental samples</taxon>
    </lineage>
</organism>
<evidence type="ECO:0000256" key="2">
    <source>
        <dbReference type="SAM" id="Phobius"/>
    </source>
</evidence>
<reference evidence="4" key="1">
    <citation type="submission" date="2015-06" db="EMBL/GenBank/DDBJ databases">
        <authorList>
            <person name="Joergensen T."/>
        </authorList>
    </citation>
    <scope>NUCLEOTIDE SEQUENCE</scope>
    <source>
        <plasmid evidence="4">pRGRH1795</plasmid>
    </source>
</reference>
<dbReference type="EMBL" id="LN854294">
    <property type="protein sequence ID" value="CRY97937.1"/>
    <property type="molecule type" value="Genomic_DNA"/>
</dbReference>
<dbReference type="PANTHER" id="PTHR30007">
    <property type="entry name" value="PHP DOMAIN PROTEIN"/>
    <property type="match status" value="1"/>
</dbReference>
<sequence>MCLMSCGNVSSLSLPRSNEKEAAAANRLRSARFWQESSTNAGQDANGPCFPPAMDQKALSTSTSSDGTKLASWRRFFASFLLNMGKKSASTPNGRLWTAPCCKPRRALKKSATEGLGRNPTDRGRSGGKIHLHVDGQGIPLGVTVTGANVHDSRLIEATLKNSREMGGWFLGSAVRHLCLDKGYDYPRVSEEVYVNGFEEHIRSRGEEVRDRWRTPARRWVVERTFAWLKGFRSLRTRYCCYLVNFMGLLYLALACILWRKLV</sequence>
<evidence type="ECO:0000256" key="1">
    <source>
        <dbReference type="SAM" id="MobiDB-lite"/>
    </source>
</evidence>
<accession>A0A0H5QQG8</accession>
<keyword evidence="2" id="KW-1133">Transmembrane helix</keyword>
<dbReference type="GO" id="GO:0006313">
    <property type="term" value="P:DNA transposition"/>
    <property type="evidence" value="ECO:0007669"/>
    <property type="project" value="InterPro"/>
</dbReference>
<dbReference type="GO" id="GO:0004803">
    <property type="term" value="F:transposase activity"/>
    <property type="evidence" value="ECO:0007669"/>
    <property type="project" value="InterPro"/>
</dbReference>
<feature type="region of interest" description="Disordered" evidence="1">
    <location>
        <begin position="108"/>
        <end position="129"/>
    </location>
</feature>
<keyword evidence="2" id="KW-0472">Membrane</keyword>
<geneLocation type="plasmid" evidence="4">
    <name>pRGRH1795</name>
</geneLocation>
<reference evidence="4" key="2">
    <citation type="submission" date="2015-07" db="EMBL/GenBank/DDBJ databases">
        <title>Plasmids, circular viruses and viroids from rat gut.</title>
        <authorList>
            <person name="Jorgensen T.J."/>
            <person name="Hansen M.A."/>
            <person name="Xu Z."/>
            <person name="Tabak M.A."/>
            <person name="Sorensen S.J."/>
            <person name="Hansen L.H."/>
        </authorList>
    </citation>
    <scope>NUCLEOTIDE SEQUENCE</scope>
    <source>
        <plasmid evidence="4">pRGRH1795</plasmid>
    </source>
</reference>
<dbReference type="AlphaFoldDB" id="A0A0H5QQG8"/>
<name>A0A0H5QQG8_9ZZZZ</name>
<dbReference type="NCBIfam" id="NF033580">
    <property type="entry name" value="transpos_IS5_3"/>
    <property type="match status" value="1"/>
</dbReference>
<keyword evidence="2" id="KW-0812">Transmembrane</keyword>
<evidence type="ECO:0000259" key="3">
    <source>
        <dbReference type="Pfam" id="PF01609"/>
    </source>
</evidence>